<evidence type="ECO:0000313" key="2">
    <source>
        <dbReference type="EMBL" id="ETR65175.1"/>
    </source>
</evidence>
<dbReference type="NCBIfam" id="TIGR03804">
    <property type="entry name" value="para_beta_helix"/>
    <property type="match status" value="1"/>
</dbReference>
<dbReference type="InterPro" id="IPR011050">
    <property type="entry name" value="Pectin_lyase_fold/virulence"/>
</dbReference>
<evidence type="ECO:0000313" key="3">
    <source>
        <dbReference type="Proteomes" id="UP000189670"/>
    </source>
</evidence>
<dbReference type="Pfam" id="PF05048">
    <property type="entry name" value="NosD"/>
    <property type="match status" value="1"/>
</dbReference>
<evidence type="ECO:0000259" key="1">
    <source>
        <dbReference type="Pfam" id="PF05048"/>
    </source>
</evidence>
<comment type="caution">
    <text evidence="2">The sequence shown here is derived from an EMBL/GenBank/DDBJ whole genome shotgun (WGS) entry which is preliminary data.</text>
</comment>
<dbReference type="EMBL" id="ATBP01003122">
    <property type="protein sequence ID" value="ETR65175.1"/>
    <property type="molecule type" value="Genomic_DNA"/>
</dbReference>
<gene>
    <name evidence="2" type="ORF">OMM_14690</name>
</gene>
<organism evidence="2 3">
    <name type="scientific">Candidatus Magnetoglobus multicellularis str. Araruama</name>
    <dbReference type="NCBI Taxonomy" id="890399"/>
    <lineage>
        <taxon>Bacteria</taxon>
        <taxon>Pseudomonadati</taxon>
        <taxon>Thermodesulfobacteriota</taxon>
        <taxon>Desulfobacteria</taxon>
        <taxon>Desulfobacterales</taxon>
        <taxon>Desulfobacteraceae</taxon>
        <taxon>Candidatus Magnetoglobus</taxon>
    </lineage>
</organism>
<sequence>MKIKNLIGLRMYYAFGTQVKGNICNYSDYDGIYLYNSNHNKIIGNVCHYNGSAGIVVNYDSHNNIILQNDCKYNNDNGIFLDGRYNTIRSNKCEANANNGIYMVSTSDIILENICQFNANYGIDSRESLNIMFMNQITYNEYSTFSNNDTHLWNSPIKIYYAYNSKQYFNFLGNKYSDHYSSDLDKDGIYDEPYSIPENNSDNYPLYSTPDTYSLQVWTLLPDSRLVNNFSDDVGMIRIESNDVHVWKAGANAIMLTEQSLWTGQVI</sequence>
<dbReference type="AlphaFoldDB" id="A0A1V1NRH4"/>
<dbReference type="Gene3D" id="2.160.20.10">
    <property type="entry name" value="Single-stranded right-handed beta-helix, Pectin lyase-like"/>
    <property type="match status" value="1"/>
</dbReference>
<dbReference type="InterPro" id="IPR012334">
    <property type="entry name" value="Pectin_lyas_fold"/>
</dbReference>
<proteinExistence type="predicted"/>
<feature type="non-terminal residue" evidence="2">
    <location>
        <position position="267"/>
    </location>
</feature>
<name>A0A1V1NRH4_9BACT</name>
<accession>A0A1V1NRH4</accession>
<protein>
    <submittedName>
        <fullName evidence="2">Cell surface protein</fullName>
    </submittedName>
</protein>
<dbReference type="InterPro" id="IPR006626">
    <property type="entry name" value="PbH1"/>
</dbReference>
<feature type="domain" description="Periplasmic copper-binding protein NosD beta helix" evidence="1">
    <location>
        <begin position="16"/>
        <end position="178"/>
    </location>
</feature>
<dbReference type="InterPro" id="IPR022441">
    <property type="entry name" value="Para_beta_helix_rpt-2"/>
</dbReference>
<dbReference type="Proteomes" id="UP000189670">
    <property type="component" value="Unassembled WGS sequence"/>
</dbReference>
<dbReference type="InterPro" id="IPR007742">
    <property type="entry name" value="NosD_dom"/>
</dbReference>
<dbReference type="SUPFAM" id="SSF51126">
    <property type="entry name" value="Pectin lyase-like"/>
    <property type="match status" value="1"/>
</dbReference>
<reference evidence="3" key="1">
    <citation type="submission" date="2012-11" db="EMBL/GenBank/DDBJ databases">
        <authorList>
            <person name="Lucero-Rivera Y.E."/>
            <person name="Tovar-Ramirez D."/>
        </authorList>
    </citation>
    <scope>NUCLEOTIDE SEQUENCE [LARGE SCALE GENOMIC DNA]</scope>
    <source>
        <strain evidence="3">Araruama</strain>
    </source>
</reference>
<dbReference type="SMART" id="SM00710">
    <property type="entry name" value="PbH1"/>
    <property type="match status" value="5"/>
</dbReference>